<evidence type="ECO:0000256" key="4">
    <source>
        <dbReference type="ARBA" id="ARBA00022723"/>
    </source>
</evidence>
<keyword evidence="6" id="KW-0862">Zinc</keyword>
<dbReference type="RefSeq" id="WP_071523294.1">
    <property type="nucleotide sequence ID" value="NZ_JACDXE010000009.1"/>
</dbReference>
<organism evidence="12">
    <name type="scientific">Pasteurella multocida</name>
    <dbReference type="NCBI Taxonomy" id="747"/>
    <lineage>
        <taxon>Bacteria</taxon>
        <taxon>Pseudomonadati</taxon>
        <taxon>Pseudomonadota</taxon>
        <taxon>Gammaproteobacteria</taxon>
        <taxon>Pasteurellales</taxon>
        <taxon>Pasteurellaceae</taxon>
        <taxon>Pasteurella</taxon>
    </lineage>
</organism>
<accession>A0A126QEJ7</accession>
<dbReference type="Gene3D" id="3.30.830.10">
    <property type="entry name" value="Metalloenzyme, LuxS/M16 peptidase-like"/>
    <property type="match status" value="4"/>
</dbReference>
<dbReference type="Pfam" id="PF05193">
    <property type="entry name" value="Peptidase_M16_C"/>
    <property type="match status" value="2"/>
</dbReference>
<dbReference type="PANTHER" id="PTHR43690:SF17">
    <property type="entry name" value="PROTEIN YHJJ"/>
    <property type="match status" value="1"/>
</dbReference>
<sequence>MKKLTALFLIICTLIACQSMPSSPQASLPFDPAIQHGKLANGLTYYVVRNPEPAHRVYIRLVVNAGSLHEDEDQKGVAHLVEHMAFNGSHRFPENQIINALEKLGMKFARDINAFTDFENTVYTLNLDKNDPQSLTLAFEVLNEWMHHLTILEKDLDNERGIVQEEWRRRLSPMLRLGDKKSAVEMAGSRYAVRDPIGDMNIIRTISRQRVADFYHKWYRPDNMAVIIVGDIDAQQVTSQLKAQIGSINSHSTSPLPPIDFSIPFVNQWRVAGISEKGTYIPTLELSFFEKFTEQNTLATYKQDLIQQILIRLINLRLQDWEQVKQQKVESANFYRTHLGKETLQNIFLLQLFDTDYQKATQSLFQFIAEIQQHGFSAQEFQQEKARLVQLNEKQRSLKAGSLKIADDLVISAANQQVVISQQDRYRLNQRFLQEIRLEELNQAFQHLISIQAKLLLVTQPYPATPLTLTVNKVAQLWQETQHTAQHTAQHTWHTPRTAGKMPALSFPKGQIKQSKHWKKGDITEYQLSNGSKLIYHYSDKTPNQVYFKAVTAGGLRSVAPSDYHRFKSAVTLTDDSGIGPLSLSEINDLFRQHPIALATVVDDYKQGFTAVGKPEQMADLLKLFRLKLQGTVISEPVFERYQKETQDYFRQVDKETEFMQKLSRLRYPNMATVYSQNKKEALSFSRQELTQFYDSVMLDKTDFTYFLIGDLPQQEAEKLAQTYLASVEVKHSPRHYYDSSPITPANHFVMHGLDEPRADVEIYFSTPNQWTPELQYQLDLLADVLQEVLRLTLREQSSGIYAVNSWFNQEKSHARLEGKIEFSCAPDRVAELTAQTYRILDEIMQKGVSASLLEKKRSEKQTQIKFQFDSLVSIAMLIEQSFWHTQSPDEIYLYQRLEDIGQKKHIDNLARKIFQPNARFQAILQP</sequence>
<protein>
    <submittedName>
        <fullName evidence="12">PqqL protein</fullName>
    </submittedName>
</protein>
<dbReference type="InterPro" id="IPR011765">
    <property type="entry name" value="Pept_M16_N"/>
</dbReference>
<dbReference type="InterPro" id="IPR001431">
    <property type="entry name" value="Pept_M16_Zn_BS"/>
</dbReference>
<evidence type="ECO:0000256" key="8">
    <source>
        <dbReference type="RuleBase" id="RU004447"/>
    </source>
</evidence>
<dbReference type="GO" id="GO:0006508">
    <property type="term" value="P:proteolysis"/>
    <property type="evidence" value="ECO:0007669"/>
    <property type="project" value="UniProtKB-KW"/>
</dbReference>
<dbReference type="InterPro" id="IPR050626">
    <property type="entry name" value="Peptidase_M16"/>
</dbReference>
<name>A0A126QEJ7_PASMD</name>
<dbReference type="PROSITE" id="PS51257">
    <property type="entry name" value="PROKAR_LIPOPROTEIN"/>
    <property type="match status" value="1"/>
</dbReference>
<evidence type="ECO:0000256" key="9">
    <source>
        <dbReference type="SAM" id="SignalP"/>
    </source>
</evidence>
<dbReference type="GO" id="GO:0046872">
    <property type="term" value="F:metal ion binding"/>
    <property type="evidence" value="ECO:0007669"/>
    <property type="project" value="UniProtKB-KW"/>
</dbReference>
<evidence type="ECO:0000256" key="6">
    <source>
        <dbReference type="ARBA" id="ARBA00022833"/>
    </source>
</evidence>
<keyword evidence="9" id="KW-0732">Signal</keyword>
<evidence type="ECO:0000256" key="2">
    <source>
        <dbReference type="ARBA" id="ARBA00007261"/>
    </source>
</evidence>
<dbReference type="GO" id="GO:0004222">
    <property type="term" value="F:metalloendopeptidase activity"/>
    <property type="evidence" value="ECO:0007669"/>
    <property type="project" value="InterPro"/>
</dbReference>
<feature type="domain" description="Peptidase M16 N-terminal" evidence="10">
    <location>
        <begin position="47"/>
        <end position="167"/>
    </location>
</feature>
<evidence type="ECO:0000256" key="3">
    <source>
        <dbReference type="ARBA" id="ARBA00022670"/>
    </source>
</evidence>
<dbReference type="EMBL" id="KP660400">
    <property type="protein sequence ID" value="AMK08239.1"/>
    <property type="molecule type" value="Genomic_DNA"/>
</dbReference>
<feature type="domain" description="Peptidase M16 C-terminal" evidence="11">
    <location>
        <begin position="205"/>
        <end position="388"/>
    </location>
</feature>
<proteinExistence type="inferred from homology"/>
<gene>
    <name evidence="12" type="primary">pqqL</name>
</gene>
<keyword evidence="4" id="KW-0479">Metal-binding</keyword>
<comment type="similarity">
    <text evidence="2 8">Belongs to the peptidase M16 family.</text>
</comment>
<evidence type="ECO:0000313" key="12">
    <source>
        <dbReference type="EMBL" id="AMK08239.1"/>
    </source>
</evidence>
<evidence type="ECO:0000259" key="10">
    <source>
        <dbReference type="Pfam" id="PF00675"/>
    </source>
</evidence>
<feature type="chain" id="PRO_5007272738" evidence="9">
    <location>
        <begin position="27"/>
        <end position="927"/>
    </location>
</feature>
<dbReference type="InterPro" id="IPR011249">
    <property type="entry name" value="Metalloenz_LuxS/M16"/>
</dbReference>
<dbReference type="SUPFAM" id="SSF63411">
    <property type="entry name" value="LuxS/MPP-like metallohydrolase"/>
    <property type="match status" value="3"/>
</dbReference>
<keyword evidence="3" id="KW-0645">Protease</keyword>
<reference evidence="12" key="1">
    <citation type="submission" date="2015-01" db="EMBL/GenBank/DDBJ databases">
        <title>Draft genome sequence of Pasteurella multocida isolated from alpaca pneumonia.</title>
        <authorList>
            <person name="Maturrano L."/>
            <person name="Hurtado R."/>
            <person name="Allasi N."/>
            <person name="Juscamayta E."/>
            <person name="Fernandez D."/>
            <person name="Maximiliano J."/>
            <person name="Rimac R."/>
            <person name="Rosadio R."/>
        </authorList>
    </citation>
    <scope>NUCLEOTIDE SEQUENCE</scope>
    <source>
        <strain evidence="12">UNMSM</strain>
    </source>
</reference>
<feature type="signal peptide" evidence="9">
    <location>
        <begin position="1"/>
        <end position="26"/>
    </location>
</feature>
<dbReference type="AlphaFoldDB" id="A0A126QEJ7"/>
<dbReference type="Pfam" id="PF00675">
    <property type="entry name" value="Peptidase_M16"/>
    <property type="match status" value="1"/>
</dbReference>
<feature type="domain" description="Peptidase M16 C-terminal" evidence="11">
    <location>
        <begin position="684"/>
        <end position="859"/>
    </location>
</feature>
<dbReference type="PANTHER" id="PTHR43690">
    <property type="entry name" value="NARDILYSIN"/>
    <property type="match status" value="1"/>
</dbReference>
<evidence type="ECO:0000259" key="11">
    <source>
        <dbReference type="Pfam" id="PF05193"/>
    </source>
</evidence>
<evidence type="ECO:0000256" key="1">
    <source>
        <dbReference type="ARBA" id="ARBA00001947"/>
    </source>
</evidence>
<keyword evidence="7" id="KW-0482">Metalloprotease</keyword>
<evidence type="ECO:0000256" key="5">
    <source>
        <dbReference type="ARBA" id="ARBA00022801"/>
    </source>
</evidence>
<dbReference type="PROSITE" id="PS00143">
    <property type="entry name" value="INSULINASE"/>
    <property type="match status" value="1"/>
</dbReference>
<comment type="cofactor">
    <cofactor evidence="1">
        <name>Zn(2+)</name>
        <dbReference type="ChEBI" id="CHEBI:29105"/>
    </cofactor>
</comment>
<dbReference type="InterPro" id="IPR007863">
    <property type="entry name" value="Peptidase_M16_C"/>
</dbReference>
<evidence type="ECO:0000256" key="7">
    <source>
        <dbReference type="ARBA" id="ARBA00023049"/>
    </source>
</evidence>
<keyword evidence="5" id="KW-0378">Hydrolase</keyword>